<dbReference type="GO" id="GO:0051213">
    <property type="term" value="F:dioxygenase activity"/>
    <property type="evidence" value="ECO:0007669"/>
    <property type="project" value="UniProtKB-KW"/>
</dbReference>
<dbReference type="InterPro" id="IPR037523">
    <property type="entry name" value="VOC_core"/>
</dbReference>
<sequence length="123" mass="13905">MSYSFSGIDHVQLAAPKGSEKEARKFFGDILGMAEIPKPANLAKRGGVWFQAGIHQLHIGIQDDFVPAKKAHPAFHVKNLEALRERLVENGVKVKEDERLEGANRFYVDDPFGNRLEFLEWTD</sequence>
<keyword evidence="2" id="KW-0560">Oxidoreductase</keyword>
<feature type="domain" description="VOC" evidence="1">
    <location>
        <begin position="7"/>
        <end position="121"/>
    </location>
</feature>
<evidence type="ECO:0000313" key="2">
    <source>
        <dbReference type="EMBL" id="SDW55785.1"/>
    </source>
</evidence>
<organism evidence="2 3">
    <name type="scientific">Alicyclobacillus hesperidum</name>
    <dbReference type="NCBI Taxonomy" id="89784"/>
    <lineage>
        <taxon>Bacteria</taxon>
        <taxon>Bacillati</taxon>
        <taxon>Bacillota</taxon>
        <taxon>Bacilli</taxon>
        <taxon>Bacillales</taxon>
        <taxon>Alicyclobacillaceae</taxon>
        <taxon>Alicyclobacillus</taxon>
    </lineage>
</organism>
<name>A0A1H2UI77_9BACL</name>
<dbReference type="PROSITE" id="PS51819">
    <property type="entry name" value="VOC"/>
    <property type="match status" value="1"/>
</dbReference>
<dbReference type="RefSeq" id="WP_074693025.1">
    <property type="nucleotide sequence ID" value="NZ_FNOJ01000008.1"/>
</dbReference>
<dbReference type="InterPro" id="IPR029068">
    <property type="entry name" value="Glyas_Bleomycin-R_OHBP_Dase"/>
</dbReference>
<accession>A0A1H2UI77</accession>
<dbReference type="Pfam" id="PF00903">
    <property type="entry name" value="Glyoxalase"/>
    <property type="match status" value="1"/>
</dbReference>
<dbReference type="PANTHER" id="PTHR39175:SF1">
    <property type="entry name" value="FAMILY PROTEIN, PUTATIVE (AFU_ORTHOLOGUE AFUA_3G15060)-RELATED"/>
    <property type="match status" value="1"/>
</dbReference>
<keyword evidence="3" id="KW-1185">Reference proteome</keyword>
<dbReference type="AlphaFoldDB" id="A0A1H2UI77"/>
<dbReference type="EMBL" id="FNOJ01000008">
    <property type="protein sequence ID" value="SDW55785.1"/>
    <property type="molecule type" value="Genomic_DNA"/>
</dbReference>
<evidence type="ECO:0000313" key="3">
    <source>
        <dbReference type="Proteomes" id="UP000182589"/>
    </source>
</evidence>
<dbReference type="InterPro" id="IPR004360">
    <property type="entry name" value="Glyas_Fos-R_dOase_dom"/>
</dbReference>
<gene>
    <name evidence="2" type="ORF">SAMN04489725_1081</name>
</gene>
<dbReference type="Proteomes" id="UP000182589">
    <property type="component" value="Unassembled WGS sequence"/>
</dbReference>
<dbReference type="STRING" id="89784.SAMN04489725_1081"/>
<protein>
    <submittedName>
        <fullName evidence="2">Catechol 2,3-dioxygenase</fullName>
    </submittedName>
</protein>
<dbReference type="PANTHER" id="PTHR39175">
    <property type="entry name" value="FAMILY PROTEIN, PUTATIVE (AFU_ORTHOLOGUE AFUA_3G15060)-RELATED"/>
    <property type="match status" value="1"/>
</dbReference>
<proteinExistence type="predicted"/>
<keyword evidence="2" id="KW-0223">Dioxygenase</keyword>
<dbReference type="SUPFAM" id="SSF54593">
    <property type="entry name" value="Glyoxalase/Bleomycin resistance protein/Dihydroxybiphenyl dioxygenase"/>
    <property type="match status" value="1"/>
</dbReference>
<reference evidence="3" key="1">
    <citation type="submission" date="2016-10" db="EMBL/GenBank/DDBJ databases">
        <authorList>
            <person name="Varghese N."/>
        </authorList>
    </citation>
    <scope>NUCLEOTIDE SEQUENCE [LARGE SCALE GENOMIC DNA]</scope>
    <source>
        <strain evidence="3">DSM 12489</strain>
    </source>
</reference>
<dbReference type="Gene3D" id="3.10.180.10">
    <property type="entry name" value="2,3-Dihydroxybiphenyl 1,2-Dioxygenase, domain 1"/>
    <property type="match status" value="1"/>
</dbReference>
<evidence type="ECO:0000259" key="1">
    <source>
        <dbReference type="PROSITE" id="PS51819"/>
    </source>
</evidence>